<evidence type="ECO:0000256" key="1">
    <source>
        <dbReference type="SAM" id="Phobius"/>
    </source>
</evidence>
<keyword evidence="1" id="KW-0812">Transmembrane</keyword>
<dbReference type="Proteomes" id="UP000663874">
    <property type="component" value="Unassembled WGS sequence"/>
</dbReference>
<evidence type="ECO:0000313" key="3">
    <source>
        <dbReference type="Proteomes" id="UP000663874"/>
    </source>
</evidence>
<accession>A0A820A671</accession>
<comment type="caution">
    <text evidence="2">The sequence shown here is derived from an EMBL/GenBank/DDBJ whole genome shotgun (WGS) entry which is preliminary data.</text>
</comment>
<reference evidence="2" key="1">
    <citation type="submission" date="2021-02" db="EMBL/GenBank/DDBJ databases">
        <authorList>
            <person name="Nowell W R."/>
        </authorList>
    </citation>
    <scope>NUCLEOTIDE SEQUENCE</scope>
</reference>
<sequence length="279" mass="32855">MCLISILLFIFPFILQINYIFCFLKKSNVPLENYIIDVFFTNSLTIIRCNPYERHILRDITIETIGHIKCSNLNLFLPDDHIEYITLLEWLYTSIKCDKKTSITKEKTYFEIKHKAKKAFKNNPLELIRVGSTGPSKLHWNAKDFQLYFEHPQRKLSISHTEQIGESISTDVYSFKSRPILCRERRFASEHPCFNNNQNQNFSYVCYYKIGIAELPTIAEMEKEIKTLPNDIDPDENSIVDLYIDKTIKKYSSWSLFLIISICIIIFIIGGISIYFYYC</sequence>
<feature type="transmembrane region" description="Helical" evidence="1">
    <location>
        <begin position="6"/>
        <end position="24"/>
    </location>
</feature>
<protein>
    <submittedName>
        <fullName evidence="2">Uncharacterized protein</fullName>
    </submittedName>
</protein>
<keyword evidence="1" id="KW-0472">Membrane</keyword>
<gene>
    <name evidence="2" type="ORF">FNK824_LOCUS35409</name>
</gene>
<dbReference type="AlphaFoldDB" id="A0A820A671"/>
<dbReference type="EMBL" id="CAJOBE010014972">
    <property type="protein sequence ID" value="CAF4184540.1"/>
    <property type="molecule type" value="Genomic_DNA"/>
</dbReference>
<proteinExistence type="predicted"/>
<keyword evidence="1" id="KW-1133">Transmembrane helix</keyword>
<name>A0A820A671_9BILA</name>
<evidence type="ECO:0000313" key="2">
    <source>
        <dbReference type="EMBL" id="CAF4184540.1"/>
    </source>
</evidence>
<organism evidence="2 3">
    <name type="scientific">Rotaria sordida</name>
    <dbReference type="NCBI Taxonomy" id="392033"/>
    <lineage>
        <taxon>Eukaryota</taxon>
        <taxon>Metazoa</taxon>
        <taxon>Spiralia</taxon>
        <taxon>Gnathifera</taxon>
        <taxon>Rotifera</taxon>
        <taxon>Eurotatoria</taxon>
        <taxon>Bdelloidea</taxon>
        <taxon>Philodinida</taxon>
        <taxon>Philodinidae</taxon>
        <taxon>Rotaria</taxon>
    </lineage>
</organism>
<feature type="transmembrane region" description="Helical" evidence="1">
    <location>
        <begin position="256"/>
        <end position="278"/>
    </location>
</feature>